<keyword evidence="1" id="KW-0472">Membrane</keyword>
<organism evidence="2 3">
    <name type="scientific">Meloidogyne enterolobii</name>
    <name type="common">Root-knot nematode worm</name>
    <name type="synonym">Meloidogyne mayaguensis</name>
    <dbReference type="NCBI Taxonomy" id="390850"/>
    <lineage>
        <taxon>Eukaryota</taxon>
        <taxon>Metazoa</taxon>
        <taxon>Ecdysozoa</taxon>
        <taxon>Nematoda</taxon>
        <taxon>Chromadorea</taxon>
        <taxon>Rhabditida</taxon>
        <taxon>Tylenchina</taxon>
        <taxon>Tylenchomorpha</taxon>
        <taxon>Tylenchoidea</taxon>
        <taxon>Meloidogynidae</taxon>
        <taxon>Meloidogyninae</taxon>
        <taxon>Meloidogyne</taxon>
    </lineage>
</organism>
<proteinExistence type="predicted"/>
<comment type="caution">
    <text evidence="2">The sequence shown here is derived from an EMBL/GenBank/DDBJ whole genome shotgun (WGS) entry which is preliminary data.</text>
</comment>
<protein>
    <submittedName>
        <fullName evidence="2">Uncharacterized protein</fullName>
    </submittedName>
</protein>
<keyword evidence="1" id="KW-1133">Transmembrane helix</keyword>
<name>A0A6V7UYU7_MELEN</name>
<evidence type="ECO:0000256" key="1">
    <source>
        <dbReference type="SAM" id="Phobius"/>
    </source>
</evidence>
<keyword evidence="1" id="KW-0812">Transmembrane</keyword>
<sequence length="82" mass="9682">MNRLNLIKNSNNFQMALPHILRQHDIAAYLASTYVGLTQIELQLGLEAFQRGSKFFVLLCYFCCFWRFFYVYLSCFIDSVLL</sequence>
<dbReference type="EMBL" id="CAJEWN010000132">
    <property type="protein sequence ID" value="CAD2167834.1"/>
    <property type="molecule type" value="Genomic_DNA"/>
</dbReference>
<evidence type="ECO:0000313" key="2">
    <source>
        <dbReference type="EMBL" id="CAD2167834.1"/>
    </source>
</evidence>
<feature type="transmembrane region" description="Helical" evidence="1">
    <location>
        <begin position="55"/>
        <end position="73"/>
    </location>
</feature>
<gene>
    <name evidence="2" type="ORF">MENT_LOCUS19146</name>
</gene>
<reference evidence="2 3" key="1">
    <citation type="submission" date="2020-08" db="EMBL/GenBank/DDBJ databases">
        <authorList>
            <person name="Koutsovoulos G."/>
            <person name="Danchin GJ E."/>
        </authorList>
    </citation>
    <scope>NUCLEOTIDE SEQUENCE [LARGE SCALE GENOMIC DNA]</scope>
</reference>
<dbReference type="Proteomes" id="UP000580250">
    <property type="component" value="Unassembled WGS sequence"/>
</dbReference>
<evidence type="ECO:0000313" key="3">
    <source>
        <dbReference type="Proteomes" id="UP000580250"/>
    </source>
</evidence>
<accession>A0A6V7UYU7</accession>
<dbReference type="AlphaFoldDB" id="A0A6V7UYU7"/>